<dbReference type="OrthoDB" id="3358442at2759"/>
<feature type="region of interest" description="Disordered" evidence="5">
    <location>
        <begin position="1"/>
        <end position="23"/>
    </location>
</feature>
<organism evidence="6 7">
    <name type="scientific">Ceriporiopsis subvermispora (strain B)</name>
    <name type="common">White-rot fungus</name>
    <name type="synonym">Gelatoporia subvermispora</name>
    <dbReference type="NCBI Taxonomy" id="914234"/>
    <lineage>
        <taxon>Eukaryota</taxon>
        <taxon>Fungi</taxon>
        <taxon>Dikarya</taxon>
        <taxon>Basidiomycota</taxon>
        <taxon>Agaricomycotina</taxon>
        <taxon>Agaricomycetes</taxon>
        <taxon>Polyporales</taxon>
        <taxon>Gelatoporiaceae</taxon>
        <taxon>Gelatoporia</taxon>
    </lineage>
</organism>
<evidence type="ECO:0000256" key="4">
    <source>
        <dbReference type="RuleBase" id="RU364147"/>
    </source>
</evidence>
<dbReference type="InterPro" id="IPR019404">
    <property type="entry name" value="Mediator_Med11"/>
</dbReference>
<dbReference type="Proteomes" id="UP000016930">
    <property type="component" value="Unassembled WGS sequence"/>
</dbReference>
<keyword evidence="4" id="KW-0010">Activator</keyword>
<name>M2PAJ3_CERS8</name>
<dbReference type="Pfam" id="PF10280">
    <property type="entry name" value="Med11"/>
    <property type="match status" value="1"/>
</dbReference>
<evidence type="ECO:0000256" key="2">
    <source>
        <dbReference type="ARBA" id="ARBA00008186"/>
    </source>
</evidence>
<dbReference type="GO" id="GO:0016592">
    <property type="term" value="C:mediator complex"/>
    <property type="evidence" value="ECO:0007669"/>
    <property type="project" value="InterPro"/>
</dbReference>
<feature type="compositionally biased region" description="Polar residues" evidence="5">
    <location>
        <begin position="179"/>
        <end position="195"/>
    </location>
</feature>
<dbReference type="GO" id="GO:0003712">
    <property type="term" value="F:transcription coregulator activity"/>
    <property type="evidence" value="ECO:0007669"/>
    <property type="project" value="InterPro"/>
</dbReference>
<comment type="function">
    <text evidence="4">Component of the Mediator complex, a coactivator involved in the regulated transcription of nearly all RNA polymerase II-dependent genes. Mediator functions as a bridge to convey information from gene-specific regulatory proteins to the basal RNA polymerase II transcription machinery. Mediator is recruited to promoters by direct interactions with regulatory proteins and serves as a scaffold for the assembly of a functional pre-initiation complex with RNA polymerase II and the general transcription factors.</text>
</comment>
<comment type="similarity">
    <text evidence="2 4">Belongs to the Mediator complex subunit 11 family.</text>
</comment>
<feature type="region of interest" description="Disordered" evidence="5">
    <location>
        <begin position="172"/>
        <end position="195"/>
    </location>
</feature>
<evidence type="ECO:0000313" key="6">
    <source>
        <dbReference type="EMBL" id="EMD32529.1"/>
    </source>
</evidence>
<evidence type="ECO:0000256" key="3">
    <source>
        <dbReference type="ARBA" id="ARBA00023242"/>
    </source>
</evidence>
<dbReference type="Gene3D" id="1.10.287.3490">
    <property type="match status" value="1"/>
</dbReference>
<reference evidence="6 7" key="1">
    <citation type="journal article" date="2012" name="Proc. Natl. Acad. Sci. U.S.A.">
        <title>Comparative genomics of Ceriporiopsis subvermispora and Phanerochaete chrysosporium provide insight into selective ligninolysis.</title>
        <authorList>
            <person name="Fernandez-Fueyo E."/>
            <person name="Ruiz-Duenas F.J."/>
            <person name="Ferreira P."/>
            <person name="Floudas D."/>
            <person name="Hibbett D.S."/>
            <person name="Canessa P."/>
            <person name="Larrondo L.F."/>
            <person name="James T.Y."/>
            <person name="Seelenfreund D."/>
            <person name="Lobos S."/>
            <person name="Polanco R."/>
            <person name="Tello M."/>
            <person name="Honda Y."/>
            <person name="Watanabe T."/>
            <person name="Watanabe T."/>
            <person name="Ryu J.S."/>
            <person name="Kubicek C.P."/>
            <person name="Schmoll M."/>
            <person name="Gaskell J."/>
            <person name="Hammel K.E."/>
            <person name="St John F.J."/>
            <person name="Vanden Wymelenberg A."/>
            <person name="Sabat G."/>
            <person name="Splinter BonDurant S."/>
            <person name="Syed K."/>
            <person name="Yadav J.S."/>
            <person name="Doddapaneni H."/>
            <person name="Subramanian V."/>
            <person name="Lavin J.L."/>
            <person name="Oguiza J.A."/>
            <person name="Perez G."/>
            <person name="Pisabarro A.G."/>
            <person name="Ramirez L."/>
            <person name="Santoyo F."/>
            <person name="Master E."/>
            <person name="Coutinho P.M."/>
            <person name="Henrissat B."/>
            <person name="Lombard V."/>
            <person name="Magnuson J.K."/>
            <person name="Kuees U."/>
            <person name="Hori C."/>
            <person name="Igarashi K."/>
            <person name="Samejima M."/>
            <person name="Held B.W."/>
            <person name="Barry K.W."/>
            <person name="LaButti K.M."/>
            <person name="Lapidus A."/>
            <person name="Lindquist E.A."/>
            <person name="Lucas S.M."/>
            <person name="Riley R."/>
            <person name="Salamov A.A."/>
            <person name="Hoffmeister D."/>
            <person name="Schwenk D."/>
            <person name="Hadar Y."/>
            <person name="Yarden O."/>
            <person name="de Vries R.P."/>
            <person name="Wiebenga A."/>
            <person name="Stenlid J."/>
            <person name="Eastwood D."/>
            <person name="Grigoriev I.V."/>
            <person name="Berka R.M."/>
            <person name="Blanchette R.A."/>
            <person name="Kersten P."/>
            <person name="Martinez A.T."/>
            <person name="Vicuna R."/>
            <person name="Cullen D."/>
        </authorList>
    </citation>
    <scope>NUCLEOTIDE SEQUENCE [LARGE SCALE GENOMIC DNA]</scope>
    <source>
        <strain evidence="6 7">B</strain>
    </source>
</reference>
<proteinExistence type="inferred from homology"/>
<dbReference type="GO" id="GO:0006357">
    <property type="term" value="P:regulation of transcription by RNA polymerase II"/>
    <property type="evidence" value="ECO:0007669"/>
    <property type="project" value="InterPro"/>
</dbReference>
<evidence type="ECO:0000256" key="1">
    <source>
        <dbReference type="ARBA" id="ARBA00004123"/>
    </source>
</evidence>
<sequence>MMATNGSGDVNAQQTNGVHHTEVDPIWTSSRTARQIYALGEVEKDISRLLSVAATSMSLLTLPQTDGPDDDLPEGGERSEQFVEKANEYFQTLDDIHIAMRSSLAHIRQSRIAPTAINAPPAGVVPPSLGVGTPTADGDPATGGRGLQEARIELQSWREIHASLQQLKAVREQERANEQHAQGTGSQVVQSPMQI</sequence>
<dbReference type="HOGENOM" id="CLU_119156_0_0_1"/>
<evidence type="ECO:0000313" key="7">
    <source>
        <dbReference type="Proteomes" id="UP000016930"/>
    </source>
</evidence>
<comment type="subcellular location">
    <subcellularLocation>
        <location evidence="1 4">Nucleus</location>
    </subcellularLocation>
</comment>
<accession>M2PAJ3</accession>
<evidence type="ECO:0000256" key="5">
    <source>
        <dbReference type="SAM" id="MobiDB-lite"/>
    </source>
</evidence>
<keyword evidence="7" id="KW-1185">Reference proteome</keyword>
<protein>
    <recommendedName>
        <fullName evidence="4">Mediator of RNA polymerase II transcription subunit 11</fullName>
    </recommendedName>
    <alternativeName>
        <fullName evidence="4">Mediator complex subunit 11</fullName>
    </alternativeName>
</protein>
<keyword evidence="4" id="KW-0805">Transcription regulation</keyword>
<keyword evidence="3 4" id="KW-0539">Nucleus</keyword>
<dbReference type="EMBL" id="KB445810">
    <property type="protein sequence ID" value="EMD32529.1"/>
    <property type="molecule type" value="Genomic_DNA"/>
</dbReference>
<dbReference type="AlphaFoldDB" id="M2PAJ3"/>
<keyword evidence="4" id="KW-0804">Transcription</keyword>
<comment type="subunit">
    <text evidence="4">Component of the Mediator complex.</text>
</comment>
<gene>
    <name evidence="4" type="primary">MED11</name>
    <name evidence="6" type="ORF">CERSUDRAFT_118581</name>
</gene>
<feature type="compositionally biased region" description="Polar residues" evidence="5">
    <location>
        <begin position="1"/>
        <end position="18"/>
    </location>
</feature>